<dbReference type="AlphaFoldDB" id="A0A011NJG0"/>
<dbReference type="STRING" id="1454003.AW10_00142"/>
<comment type="caution">
    <text evidence="1">The sequence shown here is derived from an EMBL/GenBank/DDBJ whole genome shotgun (WGS) entry which is preliminary data.</text>
</comment>
<dbReference type="Proteomes" id="UP000021816">
    <property type="component" value="Unassembled WGS sequence"/>
</dbReference>
<evidence type="ECO:0000313" key="2">
    <source>
        <dbReference type="Proteomes" id="UP000021816"/>
    </source>
</evidence>
<name>A0A011NJG0_9PROT</name>
<reference evidence="1 2" key="1">
    <citation type="submission" date="2014-02" db="EMBL/GenBank/DDBJ databases">
        <title>Expanding our view of genomic diversity in Candidatus Accumulibacter clades.</title>
        <authorList>
            <person name="Skennerton C.T."/>
            <person name="Barr J.J."/>
            <person name="Slater F.R."/>
            <person name="Bond P.L."/>
            <person name="Tyson G.W."/>
        </authorList>
    </citation>
    <scope>NUCLEOTIDE SEQUENCE [LARGE SCALE GENOMIC DNA]</scope>
    <source>
        <strain evidence="2">BA-92</strain>
    </source>
</reference>
<dbReference type="EMBL" id="JEMX01000007">
    <property type="protein sequence ID" value="EXI82908.1"/>
    <property type="molecule type" value="Genomic_DNA"/>
</dbReference>
<organism evidence="1 2">
    <name type="scientific">Candidatus Accumulibacter appositus</name>
    <dbReference type="NCBI Taxonomy" id="1454003"/>
    <lineage>
        <taxon>Bacteria</taxon>
        <taxon>Pseudomonadati</taxon>
        <taxon>Pseudomonadota</taxon>
        <taxon>Betaproteobacteria</taxon>
        <taxon>Candidatus Accumulibacter</taxon>
    </lineage>
</organism>
<proteinExistence type="predicted"/>
<evidence type="ECO:0000313" key="1">
    <source>
        <dbReference type="EMBL" id="EXI82908.1"/>
    </source>
</evidence>
<accession>A0A011NJG0</accession>
<gene>
    <name evidence="1" type="ORF">AW10_00142</name>
</gene>
<protein>
    <submittedName>
        <fullName evidence="1">Uncharacterized protein</fullName>
    </submittedName>
</protein>
<sequence>MFSFVPGAAANTFGKLISTGSAKVATPGAWMVMSKLCCSTPGGNMSRTSSGGTVLMPICTSCSTSPFSPIALPGLTVSVSPARCCSVSCGAEAASVRVITVVAVSLTACRALVGTRGK</sequence>